<dbReference type="PANTHER" id="PTHR43775:SF51">
    <property type="entry name" value="INACTIVE PHENOLPHTHIOCEROL SYNTHESIS POLYKETIDE SYNTHASE TYPE I PKS1-RELATED"/>
    <property type="match status" value="1"/>
</dbReference>
<dbReference type="InterPro" id="IPR020806">
    <property type="entry name" value="PKS_PP-bd"/>
</dbReference>
<dbReference type="GO" id="GO:0004315">
    <property type="term" value="F:3-oxoacyl-[acyl-carrier-protein] synthase activity"/>
    <property type="evidence" value="ECO:0007669"/>
    <property type="project" value="InterPro"/>
</dbReference>
<dbReference type="Gene3D" id="3.40.50.720">
    <property type="entry name" value="NAD(P)-binding Rossmann-like Domain"/>
    <property type="match status" value="3"/>
</dbReference>
<dbReference type="InterPro" id="IPR014031">
    <property type="entry name" value="Ketoacyl_synth_C"/>
</dbReference>
<dbReference type="OrthoDB" id="9778690at2"/>
<evidence type="ECO:0000313" key="11">
    <source>
        <dbReference type="Proteomes" id="UP000239203"/>
    </source>
</evidence>
<reference evidence="10 11" key="1">
    <citation type="submission" date="2018-02" db="EMBL/GenBank/DDBJ databases">
        <title>Genomic Encyclopedia of Archaeal and Bacterial Type Strains, Phase II (KMG-II): from individual species to whole genera.</title>
        <authorList>
            <person name="Goeker M."/>
        </authorList>
    </citation>
    <scope>NUCLEOTIDE SEQUENCE [LARGE SCALE GENOMIC DNA]</scope>
    <source>
        <strain evidence="10 11">YU 961-1</strain>
    </source>
</reference>
<dbReference type="RefSeq" id="WP_104480638.1">
    <property type="nucleotide sequence ID" value="NZ_CP154825.1"/>
</dbReference>
<dbReference type="SMART" id="SM00823">
    <property type="entry name" value="PKS_PP"/>
    <property type="match status" value="4"/>
</dbReference>
<evidence type="ECO:0000259" key="9">
    <source>
        <dbReference type="PROSITE" id="PS52019"/>
    </source>
</evidence>
<feature type="region of interest" description="Disordered" evidence="6">
    <location>
        <begin position="857"/>
        <end position="893"/>
    </location>
</feature>
<dbReference type="InterPro" id="IPR013968">
    <property type="entry name" value="PKS_KR"/>
</dbReference>
<feature type="region of interest" description="N-terminal hotdog fold" evidence="5">
    <location>
        <begin position="1863"/>
        <end position="1982"/>
    </location>
</feature>
<dbReference type="Gene3D" id="3.40.366.10">
    <property type="entry name" value="Malonyl-Coenzyme A Acyl Carrier Protein, domain 2"/>
    <property type="match status" value="4"/>
</dbReference>
<dbReference type="SUPFAM" id="SSF53901">
    <property type="entry name" value="Thiolase-like"/>
    <property type="match status" value="4"/>
</dbReference>
<dbReference type="SUPFAM" id="SSF47336">
    <property type="entry name" value="ACP-like"/>
    <property type="match status" value="4"/>
</dbReference>
<feature type="active site" description="Proton acceptor; for dehydratase activity" evidence="5">
    <location>
        <position position="5223"/>
    </location>
</feature>
<feature type="domain" description="PKS/mFAS DH" evidence="9">
    <location>
        <begin position="5192"/>
        <end position="5460"/>
    </location>
</feature>
<dbReference type="Pfam" id="PF02801">
    <property type="entry name" value="Ketoacyl-synt_C"/>
    <property type="match status" value="4"/>
</dbReference>
<dbReference type="Gene3D" id="3.40.47.10">
    <property type="match status" value="4"/>
</dbReference>
<feature type="domain" description="Ketosynthase family 3 (KS3)" evidence="8">
    <location>
        <begin position="2637"/>
        <end position="3061"/>
    </location>
</feature>
<feature type="domain" description="Carrier" evidence="7">
    <location>
        <begin position="902"/>
        <end position="977"/>
    </location>
</feature>
<dbReference type="InterPro" id="IPR016035">
    <property type="entry name" value="Acyl_Trfase/lysoPLipase"/>
</dbReference>
<dbReference type="InterPro" id="IPR020807">
    <property type="entry name" value="PKS_DH"/>
</dbReference>
<dbReference type="InterPro" id="IPR036291">
    <property type="entry name" value="NAD(P)-bd_dom_sf"/>
</dbReference>
<dbReference type="Proteomes" id="UP000239203">
    <property type="component" value="Unassembled WGS sequence"/>
</dbReference>
<dbReference type="InterPro" id="IPR014030">
    <property type="entry name" value="Ketoacyl_synth_N"/>
</dbReference>
<dbReference type="Gene3D" id="3.30.70.3290">
    <property type="match status" value="4"/>
</dbReference>
<keyword evidence="4" id="KW-0012">Acyltransferase</keyword>
<dbReference type="GO" id="GO:0004312">
    <property type="term" value="F:fatty acid synthase activity"/>
    <property type="evidence" value="ECO:0007669"/>
    <property type="project" value="TreeGrafter"/>
</dbReference>
<dbReference type="InterPro" id="IPR049552">
    <property type="entry name" value="PKS_DH_N"/>
</dbReference>
<dbReference type="SUPFAM" id="SSF55048">
    <property type="entry name" value="Probable ACP-binding domain of malonyl-CoA ACP transacylase"/>
    <property type="match status" value="4"/>
</dbReference>
<name>A0A2S6GLR7_9PSEU</name>
<dbReference type="GO" id="GO:0031177">
    <property type="term" value="F:phosphopantetheine binding"/>
    <property type="evidence" value="ECO:0007669"/>
    <property type="project" value="InterPro"/>
</dbReference>
<gene>
    <name evidence="10" type="ORF">CLV40_111129</name>
</gene>
<dbReference type="InterPro" id="IPR014043">
    <property type="entry name" value="Acyl_transferase_dom"/>
</dbReference>
<dbReference type="CDD" id="cd08956">
    <property type="entry name" value="KR_3_FAS_SDR_x"/>
    <property type="match status" value="3"/>
</dbReference>
<dbReference type="InterPro" id="IPR001227">
    <property type="entry name" value="Ac_transferase_dom_sf"/>
</dbReference>
<dbReference type="InterPro" id="IPR009081">
    <property type="entry name" value="PP-bd_ACP"/>
</dbReference>
<feature type="domain" description="PKS/mFAS DH" evidence="9">
    <location>
        <begin position="1863"/>
        <end position="2130"/>
    </location>
</feature>
<evidence type="ECO:0000256" key="5">
    <source>
        <dbReference type="PROSITE-ProRule" id="PRU01363"/>
    </source>
</evidence>
<dbReference type="SMART" id="SM00827">
    <property type="entry name" value="PKS_AT"/>
    <property type="match status" value="4"/>
</dbReference>
<evidence type="ECO:0000256" key="4">
    <source>
        <dbReference type="ARBA" id="ARBA00023315"/>
    </source>
</evidence>
<feature type="domain" description="PKS/mFAS DH" evidence="9">
    <location>
        <begin position="3530"/>
        <end position="3789"/>
    </location>
</feature>
<organism evidence="10 11">
    <name type="scientific">Actinokineospora auranticolor</name>
    <dbReference type="NCBI Taxonomy" id="155976"/>
    <lineage>
        <taxon>Bacteria</taxon>
        <taxon>Bacillati</taxon>
        <taxon>Actinomycetota</taxon>
        <taxon>Actinomycetes</taxon>
        <taxon>Pseudonocardiales</taxon>
        <taxon>Pseudonocardiaceae</taxon>
        <taxon>Actinokineospora</taxon>
    </lineage>
</organism>
<feature type="domain" description="Carrier" evidence="7">
    <location>
        <begin position="4208"/>
        <end position="4284"/>
    </location>
</feature>
<feature type="active site" description="Proton acceptor; for dehydratase activity" evidence="5">
    <location>
        <position position="1895"/>
    </location>
</feature>
<dbReference type="GO" id="GO:0006633">
    <property type="term" value="P:fatty acid biosynthetic process"/>
    <property type="evidence" value="ECO:0007669"/>
    <property type="project" value="InterPro"/>
</dbReference>
<dbReference type="Pfam" id="PF00550">
    <property type="entry name" value="PP-binding"/>
    <property type="match status" value="4"/>
</dbReference>
<dbReference type="InterPro" id="IPR057326">
    <property type="entry name" value="KR_dom"/>
</dbReference>
<protein>
    <submittedName>
        <fullName evidence="10">Acyl transferase domain-containing protein</fullName>
    </submittedName>
</protein>
<dbReference type="SUPFAM" id="SSF52151">
    <property type="entry name" value="FabD/lysophospholipase-like"/>
    <property type="match status" value="4"/>
</dbReference>
<feature type="domain" description="Ketosynthase family 3 (KS3)" evidence="8">
    <location>
        <begin position="13"/>
        <end position="419"/>
    </location>
</feature>
<dbReference type="Gene3D" id="3.10.129.110">
    <property type="entry name" value="Polyketide synthase dehydratase"/>
    <property type="match status" value="3"/>
</dbReference>
<evidence type="ECO:0000256" key="2">
    <source>
        <dbReference type="ARBA" id="ARBA00022553"/>
    </source>
</evidence>
<dbReference type="InterPro" id="IPR049551">
    <property type="entry name" value="PKS_DH_C"/>
</dbReference>
<dbReference type="FunFam" id="3.40.366.10:FF:000002">
    <property type="entry name" value="Probable polyketide synthase 2"/>
    <property type="match status" value="1"/>
</dbReference>
<feature type="region of interest" description="C-terminal hotdog fold" evidence="5">
    <location>
        <begin position="1993"/>
        <end position="2130"/>
    </location>
</feature>
<dbReference type="PROSITE" id="PS52019">
    <property type="entry name" value="PKS_MFAS_DH"/>
    <property type="match status" value="3"/>
</dbReference>
<dbReference type="SMART" id="SM00822">
    <property type="entry name" value="PKS_KR"/>
    <property type="match status" value="3"/>
</dbReference>
<dbReference type="EMBL" id="PTIX01000011">
    <property type="protein sequence ID" value="PPK66165.1"/>
    <property type="molecule type" value="Genomic_DNA"/>
</dbReference>
<dbReference type="SMART" id="SM00825">
    <property type="entry name" value="PKS_KS"/>
    <property type="match status" value="4"/>
</dbReference>
<feature type="compositionally biased region" description="Polar residues" evidence="6">
    <location>
        <begin position="863"/>
        <end position="872"/>
    </location>
</feature>
<dbReference type="PROSITE" id="PS52004">
    <property type="entry name" value="KS3_2"/>
    <property type="match status" value="4"/>
</dbReference>
<feature type="active site" description="Proton donor; for dehydratase activity" evidence="5">
    <location>
        <position position="2050"/>
    </location>
</feature>
<dbReference type="InterPro" id="IPR018201">
    <property type="entry name" value="Ketoacyl_synth_AS"/>
</dbReference>
<dbReference type="InterPro" id="IPR049900">
    <property type="entry name" value="PKS_mFAS_DH"/>
</dbReference>
<dbReference type="Pfam" id="PF08659">
    <property type="entry name" value="KR"/>
    <property type="match status" value="3"/>
</dbReference>
<comment type="caution">
    <text evidence="10">The sequence shown here is derived from an EMBL/GenBank/DDBJ whole genome shotgun (WGS) entry which is preliminary data.</text>
</comment>
<dbReference type="Pfam" id="PF00109">
    <property type="entry name" value="ketoacyl-synt"/>
    <property type="match status" value="4"/>
</dbReference>
<dbReference type="InterPro" id="IPR016039">
    <property type="entry name" value="Thiolase-like"/>
</dbReference>
<sequence>MAHARDTATGSPTAPIAVIGLACRLPGAADPERFWDLLRRSAEALRETPPGRWAAARPRPERGGFLDQVDRFDAGFFQVTPRAAAAMDPQQRLALELGWEAVEDAALPAPALRGTDTAVYLGVIGSDYAELSQATDAGPDTTAGLSRGMIANRLSHFLGLRGASMTVDSAQSSALVAVHLAATALARGEARLAIAGGVNLTLGEGTAAALARFGGLSPDGRSHTFDERANGYARGEGGGLVVLKPLAAALADGDRVYCVIRGGAVNNDGATDGLTVPDAHAQERVIRAAHAAAGVSPTEVSYVELHGTGTRVGDPIEAAALGAAFSGARRAPLAVGSAKTNVGHLEGAAGVVGLIKTALALHHGWLPASLNFRAPHPDIPLDRLNLRVVTEPGPWPGPRLAGVSSFGMGGTNCHLVLGDAPAPTPTAPTGVGGPAVAGPVPLLVSGRDAAALRAQAGRLAGALDTVDLGDAAHTLATRRTAFPHRAAVLADDLAQARAGLAALAGDGPSSNLVRGRASTHPTDVVALFPGQGAQRPGMGLALASASPVFAAALDEVARHLDPRLDRPLRDLLAAGDGALDRTEHTQPALFAVEVALFRLVAALGLRPARLVGHSIGEIAAAHVAGVLDLADAADLVIARGRALGALPPGGAMLAVGAGEDRVRALLDGSELDIAAVNGPAAVVVAGAEEGIERLADRARAARLRVKRLATSHAFHSRLMAPALAGFRRVLDGLTFRPPRLTVVSTVTGAEGGLDSPDYWVRHITAPVRFADAVAAACGPGTVGVELGPSAVLTPLARDSAPDAAFLATLRADRPEPDALLSALATAFTRGVELDWSAITPGRPVSLPTYAFQRRRHWVGATPSPRTTDTGPGTDSAAEARPEAPTEGTAAPVLGSAPANALRSALDLVLAQTAAVAGLGDPGEVDRDATFRDLGFDSMASVELRDRIAEAAGVRLAAGLLFDHPTPAAVAAHVRDLLDGHARAAPARTAATTDEPIAIVGMACHYPGGVRSSADLWRLVAAGADAIGPFPEDRGWPADTPLGPDHARVGGFLDGVDRFDAGFFGISPREALAMDPQQRLVLETAWQSLERAGLDPAALRGTDTGVFIGASASDYGPRMHEGNEDVAGHLLTGGAASVLSGRVAYHLGLSGPAVTVDTACSSSLVAVHLAARSLRQGETGLALAGGVAVLATPGMFLEFARQRALSADGRCKAFSADADGTGWAEGVGVLVLERLSDARRLGHRVLAVVRGSAVNSDGASNGLTAPSGPAQQRVIRAALADAGLAPSDVDVLEAHGTGTALGDPIEAEALLATYGSERARPALLGSVKSNIGHTQAAAGVAGVIKLVEAMRHGLVPRTLHADEPTPHVDWSAGALELATAPQPWPVTGAPRRAAVSSFGISGTNAHVVLEHAPEPERTEPGPVDLLPWVVSGRDAEDLRAQAAHLLPAVSGPDAPTPARVAAALGARTRFEHRAVLLADTSEALVAGLTAVAAGEPPAGGATATGPERAVTAFLFTGQGAQRPGMGAALAARFPVFAEVFAEVAAALDAHLPQPLRGVLDDGAALDRTEYTQPALFAFEVALFRLLAHHGTRPDVVIGHSVGELAAAHAAGVLSLPDAARLVVARGRAMGAARAGGAMVAIGAPEEPVRAALAGYPGEVDIAAVNGPAAVVVSGTEAAVLAIAERFRADGHRTTRLRVSHAFHSPHMDPVLAEFGAVAAEVSFAAPTIPLVSTVTGGLDAPVDTPEYWVGQVRATVRFADAVAALAEHGVGVVAEVGPDAALTPMAGRVLDPRVTAVALSRAGRDEVATFVSGLAAAHAAGAPLAVPSFTGNADAAGLPARAFRGPRFWLAPARATGPASDTAHPLLTSGTDVAGRDEAVYSGTLSTRAQPWLADHRIAGGVLLPATAVLDLALAAGRRCGTPAVAEAVLEAPLVLIEADTRVQVVVAGPDASGARPFTVHADSGSGWTRHASGSLTAEPAPGPGLPLWPPRGAREVAVDYAALADSGYEYGPVFRAAERAWRVGDGFAVEVALPDGTTADGFELHPALLDAVLHPVVASPVDAERIRLPFGWARAALWATRATRLRALITPLGDDRWRLALADGAGAPVGTAELALRPVDRAALPRSAATGGPHGVDWVPLPTPEATTPDQDVVVLPAQPGDAHNATTALLAAVRAELAGQATIVCATRGAVAVLPDEDVPDLDHAPAWGLLRVVQSEYPGRVVLVDTDDELTDDVLAAVLATGEPQVAVREGTVRAPRFARLPEPTARQVFRPEGTVLVTGGTAGLGGLLARHLASAHGVRRLLLTSRRGPGTPGVDALVADLEALGAHVVVRAVDAADRAAMAALLAEHPVTAVVHTAGVLADATVDALTDEQLAAAARPKVDAARVLHELTDELDAFVLFSSISGLLGTAGQAAYAAANTYLDALAAHRRAAGLPATSLAWGLWDGSAGGMGAGLGAADLARWTRAGVPPLSPGQGLDLFDRALVADRALVVPAELVPARVDAADPPALWRGLVRPTRRAAAVRGPVDWVGGLAALPPDERLGVALDLVVGLTAEVLGHDTSAAVDPSRAFKALGFDSLAGLELRNRLAAATGTAPAPTLVFDHPTPAAVAAHLLAGLGEQVRPRVARVARVEDDPVVIVGMACRYPGGVRSPEDLWQLVANGTDAITDFPGNRGWDLDALYHPDAEHMGTSYTRSGGFLHDADLFDASFFEMSPREATATDPQQRLLLETAWEAFEHAGIDPGTLRGGNTGVFVGAMYDDYASRLPKAPRDYEGFLLAGNTSSVISGRIAYNYGFEGPAVTVDTACSSSLVALHLGARALRSGESDLVLVGGATVMAGPSTFIEFSRQRGLSADGRCKSFADAADGTGWSEGVGLLLLERLSDARRLGHQVFAVVRGSAVNSDGASNGLTAPSGPAQERVILGALADANLEPSDVDAVEAHGTGTRLGDPIEARALLGTYGRDRERPLWLGSLKSNIGHAQAAAGVGGIIKVVQAMRHGELPRTLHVDQPSRHVEWTAGAVSLLTEAHPWPAGERARRAGVSSFGISGTNAHVIIEEAPEPEPSPDPTPPPAALSWVLSARDETALRARATRLREHLTAHPLDPVDVAHSLVAGRALLPTRGAVVGTTTERLLAGLDALGAGGQDPAVLRGVGEPGKLALLFTGQGGQRLGMGRELHATDEVFRSAVDEIGAHVDGLLERPLTAVLFAEPDSADAALLDQTAFAQVALFAVETALHRVLAERGVRPDYLLGHSIGEVTAAHAAGVFDLADACALVAARGRLMQSARDDGAMVAVEAAEDEVLAALPHGDAVDIAAVNGPRATVVSGDADAVAAVAAHWAGLGRRTTRLRVSHAFHSAHMRPVLAEFESVVAGLTAHAPTTPVVSNVTGGLATAADLRSPGYWARHVRSTVRFHDGLRTLAELGVTRYVEAGPGGTLAALAEEHGIAAGAAGLAVPLLHRSRPEPLSVVTALTRLHLHGAAPDWSGAHAGARLRPLPTYPFRSERHWLRADPGAHDAAGLGLTGTGHPLLGAVVERPDGALVLTGRIGGTEHAWVADHVIGGRTLLPGTALVEAVLRAGAVVGLDQIDELVLESPLELVGAVRLQVGVRPGTGAREFEVHAAGAEGGWTRHATGSLVAGDGAGERLPVWPPPGAEPVDLAGAYEALADRGHGYGPALRGLSAMWRRGDELFAEVGPVAPNGFAIHPALLDAALHPLVVASDPGNDPLVPFAWSGVRLHRSGADALRVHLSRTGPDISSITVTDGAGTPVFTAREVALRPAAAAPVPVYRLDWVPVDAPGTAAPTPVEVVRLTPGSAREAAHQALAVAQRVLAEEDTHVVVVTSGAVAAGTTPVRDPAAAAAWGLLRTAQQEAPGRITLVDLPGGADDPAPALAVGEPQAAIRDGRVFVPRLVRARTTAQPGGPLPVTGAGASTLGADDPVLVTGATGALGALIARHLVGAHGARRVVLVSRRGRAAPGAVELAADLARAGAEVTVAACDTADRDAVAALLAGLGRAPALVVHAAGVLDDATITGLTPDRLDAVLRPKVDAALVLRDLLTPATRLVLFSSVTGVLGTPGQGNYAAANAFLDALAQHGGQAGPRTTSLAWGLWAGPGMAGALADADRARLARLGVAPLPPADGLALFDAALAGTEAVVIPARLALAEVDRETAPPVLRELLRERPGGRATSIPAPTPPALAELSGAELERAVTALVGDAVAAVLGHDGDVAGDRPFNELGFDSLTAVELRNRLRAATGLPIATTAVFDHPTPKALAGALVDRLVGASAPDRSVPVRLPSETEDDPVVIVGMACRYPGGVRSPEDLWQLVANETDAITDFPTNRGWDLDALYHPDPDHPGTVYVTRGGFLHDADLFDAEFFRMSPREAMATDPQQRLLLETAWEAFEHAGIDPGTLRGSATGVFAGSMYDDYGARLHQAPTAPEGYEGYLVTGSAGSVLSGRVAYTFGLEGPAMTVDTACSSSLVALHLAANALRRGECDLALAGGVTVMATPATFVEFSRQRGLARDGRCKAFGAGADGTGWGEGAGLVVLQRLSAARRDGHRVLAVVRGSAITSDGASNGLTAPHGPAQRRAIRAALADAGLRPSDVDVVEAHGTGTALGDPIEARALLETYGQDRDRPVWLGSLKSNIGHTQAAAGVGGVIKLVQAMRHGVLPRTLHADDPTPEVDWSSGSVALLSRARPWTAAGPRRAAVSSFGISGTNAHVILEQAEPERTGADDGGADTAVAWPLSAHSPAALRAQAARLRAHLLDRPGVRPADVARALAARSALAHRAVLPVRALDDALPRLAALAAGTPAPGTAVGEVSPGRLALLFGGQGGQRVGMARELHAGDPVFAAALDEVCAAFDPHLDRSLRDLLLTGADQAALDRTENAQPALFAVETALLRLITARGLVPDVVLGHSIGGIAAAHAAGVFDLADAATLVAARGALMQALPPGGAMVAVRASEADLVELIGDRADEVSVAAVNAPGSCVLSGTEAAVTAVAAAVAERGGRTKRLAVSHAFHSPMVEPMLGPFREVLAGLSFAAPSLPVVSEVTGALATEAELTDPEYWVRHARAAVRFADGLRALAERGATTFLEVGPAGTLTAPTRETLGPEPLVVPLLRADRPEQETVAEALGTAYTRGAAVRWAPTDGPLERDLPTYAFQSTRFWLDRPAEANRSSTGLGRAAHPLLDSVVDLPDGRAVFSGRVTPDSPAWLGDHRLGDTPVLPATALLDLAAWVGRRLGIGRVEDLALPLPLAVVGATRLRVVVEEPDALGDRAFAVHARAEADETEPWSRCATGTLTARATTAHPAPVWPPSAARPIDLTGAYDLLADAGLGYGPAFRGLTAAWERDGDLFAEVELPATATESRGWAGPHPAVLDAALHVPALLGARASRTRLPFSWSGARISGTARRLRVSLVDLGGDALRLTAVDEAGAVLVEVDSVALRAADPTAGRTPPRLRLDWVPVDVPPAAVEATTARSLHAPPAVGDVPERVRRVTEWLLPELRAHAASDSTDTLLVITGGAVDTEDPDIAGAALWGMVRTAQTEHPGRFALLDIEPGTELTDADRPGIAALLAAGEDQLALRGGSPRVPRLARSDDATATADLSGGTVLITGGTGGLAAPLARHLVARHGVRDLLLAGRRGPRAAGVAELVAELAAAGATARVVTCDVADRDAVRALVDAVPEDKPLRAVVHAAGVVADAPLHAQREPDLRRVLAPKVDAAWHLHEATADLDLAAFVLFSSIAGVVGNAGQANYAAANAALDAVAAHRAARGLPSTSLAWGLWADGMGADLSAADLARLRRGGMAPLSVPDGLALFDAALGDPRPHAVPARLDLSALRRPGTAVPVVLRGLVRQAPATAAAPAADLGSRVAGLSGPEAERVARELVDSCIAQVLGHEPGRVAIGPDKGLLDHGFDSLTALELRNRLGAATGLRLATTLVFDHPTPGALAQHLVAECAPASTAVDPLVELSRLETVLTVVEPGSAQVAEITARLRSALRRLTAVEQAPALAETDDELFQLIDSELGTD</sequence>
<proteinExistence type="predicted"/>
<evidence type="ECO:0000256" key="3">
    <source>
        <dbReference type="ARBA" id="ARBA00022679"/>
    </source>
</evidence>
<feature type="region of interest" description="C-terminal hotdog fold" evidence="5">
    <location>
        <begin position="5324"/>
        <end position="5460"/>
    </location>
</feature>
<dbReference type="InterPro" id="IPR050091">
    <property type="entry name" value="PKS_NRPS_Biosynth_Enz"/>
</dbReference>
<feature type="active site" description="Proton acceptor; for dehydratase activity" evidence="5">
    <location>
        <position position="3561"/>
    </location>
</feature>
<keyword evidence="1" id="KW-0596">Phosphopantetheine</keyword>
<evidence type="ECO:0000259" key="8">
    <source>
        <dbReference type="PROSITE" id="PS52004"/>
    </source>
</evidence>
<feature type="active site" description="Proton donor; for dehydratase activity" evidence="5">
    <location>
        <position position="3713"/>
    </location>
</feature>
<dbReference type="InterPro" id="IPR020841">
    <property type="entry name" value="PKS_Beta-ketoAc_synthase_dom"/>
</dbReference>
<feature type="domain" description="Carrier" evidence="7">
    <location>
        <begin position="2546"/>
        <end position="2621"/>
    </location>
</feature>
<feature type="region of interest" description="N-terminal hotdog fold" evidence="5">
    <location>
        <begin position="3530"/>
        <end position="3646"/>
    </location>
</feature>
<dbReference type="SUPFAM" id="SSF51735">
    <property type="entry name" value="NAD(P)-binding Rossmann-fold domains"/>
    <property type="match status" value="6"/>
</dbReference>
<dbReference type="PROSITE" id="PS51257">
    <property type="entry name" value="PROKAR_LIPOPROTEIN"/>
    <property type="match status" value="1"/>
</dbReference>
<keyword evidence="11" id="KW-1185">Reference proteome</keyword>
<dbReference type="InterPro" id="IPR042104">
    <property type="entry name" value="PKS_dehydratase_sf"/>
</dbReference>
<dbReference type="Pfam" id="PF16197">
    <property type="entry name" value="KAsynt_C_assoc"/>
    <property type="match status" value="4"/>
</dbReference>
<dbReference type="FunFam" id="3.40.47.10:FF:000019">
    <property type="entry name" value="Polyketide synthase type I"/>
    <property type="match status" value="3"/>
</dbReference>
<dbReference type="PROSITE" id="PS00012">
    <property type="entry name" value="PHOSPHOPANTETHEINE"/>
    <property type="match status" value="3"/>
</dbReference>
<evidence type="ECO:0000256" key="1">
    <source>
        <dbReference type="ARBA" id="ARBA00022450"/>
    </source>
</evidence>
<feature type="domain" description="Ketosynthase family 3 (KS3)" evidence="8">
    <location>
        <begin position="4304"/>
        <end position="4730"/>
    </location>
</feature>
<evidence type="ECO:0000313" key="10">
    <source>
        <dbReference type="EMBL" id="PPK66165.1"/>
    </source>
</evidence>
<dbReference type="Pfam" id="PF00698">
    <property type="entry name" value="Acyl_transf_1"/>
    <property type="match status" value="4"/>
</dbReference>
<dbReference type="InterPro" id="IPR006162">
    <property type="entry name" value="Ppantetheine_attach_site"/>
</dbReference>
<feature type="region of interest" description="Disordered" evidence="6">
    <location>
        <begin position="1957"/>
        <end position="1983"/>
    </location>
</feature>
<dbReference type="Pfam" id="PF21089">
    <property type="entry name" value="PKS_DH_N"/>
    <property type="match status" value="3"/>
</dbReference>
<dbReference type="PROSITE" id="PS00606">
    <property type="entry name" value="KS3_1"/>
    <property type="match status" value="3"/>
</dbReference>
<dbReference type="InterPro" id="IPR032821">
    <property type="entry name" value="PKS_assoc"/>
</dbReference>
<dbReference type="PROSITE" id="PS50075">
    <property type="entry name" value="CARRIER"/>
    <property type="match status" value="4"/>
</dbReference>
<keyword evidence="2" id="KW-0597">Phosphoprotein</keyword>
<feature type="domain" description="Carrier" evidence="7">
    <location>
        <begin position="5889"/>
        <end position="5965"/>
    </location>
</feature>
<accession>A0A2S6GLR7</accession>
<dbReference type="PANTHER" id="PTHR43775">
    <property type="entry name" value="FATTY ACID SYNTHASE"/>
    <property type="match status" value="1"/>
</dbReference>
<dbReference type="InterPro" id="IPR036736">
    <property type="entry name" value="ACP-like_sf"/>
</dbReference>
<evidence type="ECO:0000259" key="7">
    <source>
        <dbReference type="PROSITE" id="PS50075"/>
    </source>
</evidence>
<feature type="region of interest" description="N-terminal hotdog fold" evidence="5">
    <location>
        <begin position="5192"/>
        <end position="5313"/>
    </location>
</feature>
<feature type="active site" description="Proton donor; for dehydratase activity" evidence="5">
    <location>
        <position position="5385"/>
    </location>
</feature>
<dbReference type="SMART" id="SM01294">
    <property type="entry name" value="PKS_PP_betabranch"/>
    <property type="match status" value="2"/>
</dbReference>
<dbReference type="CDD" id="cd00833">
    <property type="entry name" value="PKS"/>
    <property type="match status" value="4"/>
</dbReference>
<dbReference type="Pfam" id="PF14765">
    <property type="entry name" value="PS-DH"/>
    <property type="match status" value="3"/>
</dbReference>
<keyword evidence="3 10" id="KW-0808">Transferase</keyword>
<evidence type="ECO:0000256" key="6">
    <source>
        <dbReference type="SAM" id="MobiDB-lite"/>
    </source>
</evidence>
<dbReference type="Gene3D" id="1.10.1200.10">
    <property type="entry name" value="ACP-like"/>
    <property type="match status" value="4"/>
</dbReference>
<feature type="domain" description="Ketosynthase family 3 (KS3)" evidence="8">
    <location>
        <begin position="993"/>
        <end position="1410"/>
    </location>
</feature>
<dbReference type="SMART" id="SM00826">
    <property type="entry name" value="PKS_DH"/>
    <property type="match status" value="3"/>
</dbReference>
<feature type="region of interest" description="C-terminal hotdog fold" evidence="5">
    <location>
        <begin position="3657"/>
        <end position="3789"/>
    </location>
</feature>
<dbReference type="InterPro" id="IPR016036">
    <property type="entry name" value="Malonyl_transacylase_ACP-bd"/>
</dbReference>